<evidence type="ECO:0000256" key="3">
    <source>
        <dbReference type="ARBA" id="ARBA00022741"/>
    </source>
</evidence>
<keyword evidence="5" id="KW-0067">ATP-binding</keyword>
<dbReference type="Gene3D" id="1.10.510.10">
    <property type="entry name" value="Transferase(Phosphotransferase) domain 1"/>
    <property type="match status" value="1"/>
</dbReference>
<dbReference type="GO" id="GO:0004674">
    <property type="term" value="F:protein serine/threonine kinase activity"/>
    <property type="evidence" value="ECO:0007669"/>
    <property type="project" value="UniProtKB-KW"/>
</dbReference>
<sequence length="347" mass="40415">MPLFGVNDYIPGIDSCLSLIDQASNFSPTKNEDVRRIEDFKLTKEIRRTASMSMHLAYDKKEKSGGVTLLLYVKMGFQEQMPLLKETTLLRTLKHKNIFELYGTVHQVSVGRVYLSFEQCECFLSNLLSDKHKELLEPSVIKCVMQQLLTGLQYLHDNKIVHRDINPKNIVFTEKGLLKLFNFRSSQTLNEYKKVSFAEELCYQPINVLMEDDSFYTADDIWSATCVFAEMVLKKKLFESILQGEVIKEILLVLGFPDENKWPEFLELPNYKYLSIETRPLKNWLCTFFEEKQCVDLVKRGLCYNPKQRISAGELLLHPYFLEEPLAIDEKSFCLKLHGRGYEFPIK</sequence>
<evidence type="ECO:0000313" key="7">
    <source>
        <dbReference type="EMBL" id="KAG8178784.1"/>
    </source>
</evidence>
<protein>
    <recommendedName>
        <fullName evidence="6">Protein kinase domain-containing protein</fullName>
    </recommendedName>
</protein>
<dbReference type="InterPro" id="IPR000719">
    <property type="entry name" value="Prot_kinase_dom"/>
</dbReference>
<organism evidence="7 8">
    <name type="scientific">Oedothorax gibbosus</name>
    <dbReference type="NCBI Taxonomy" id="931172"/>
    <lineage>
        <taxon>Eukaryota</taxon>
        <taxon>Metazoa</taxon>
        <taxon>Ecdysozoa</taxon>
        <taxon>Arthropoda</taxon>
        <taxon>Chelicerata</taxon>
        <taxon>Arachnida</taxon>
        <taxon>Araneae</taxon>
        <taxon>Araneomorphae</taxon>
        <taxon>Entelegynae</taxon>
        <taxon>Araneoidea</taxon>
        <taxon>Linyphiidae</taxon>
        <taxon>Erigoninae</taxon>
        <taxon>Oedothorax</taxon>
    </lineage>
</organism>
<dbReference type="PANTHER" id="PTHR24056">
    <property type="entry name" value="CELL DIVISION PROTEIN KINASE"/>
    <property type="match status" value="1"/>
</dbReference>
<reference evidence="7 8" key="1">
    <citation type="journal article" date="2022" name="Nat. Ecol. Evol.">
        <title>A masculinizing supergene underlies an exaggerated male reproductive morph in a spider.</title>
        <authorList>
            <person name="Hendrickx F."/>
            <person name="De Corte Z."/>
            <person name="Sonet G."/>
            <person name="Van Belleghem S.M."/>
            <person name="Kostlbacher S."/>
            <person name="Vangestel C."/>
        </authorList>
    </citation>
    <scope>NUCLEOTIDE SEQUENCE [LARGE SCALE GENOMIC DNA]</scope>
    <source>
        <strain evidence="7">W744_W776</strain>
    </source>
</reference>
<dbReference type="AlphaFoldDB" id="A0AAV6U3X4"/>
<keyword evidence="1" id="KW-0723">Serine/threonine-protein kinase</keyword>
<feature type="domain" description="Protein kinase" evidence="6">
    <location>
        <begin position="40"/>
        <end position="321"/>
    </location>
</feature>
<dbReference type="EMBL" id="JAFNEN010000667">
    <property type="protein sequence ID" value="KAG8178784.1"/>
    <property type="molecule type" value="Genomic_DNA"/>
</dbReference>
<name>A0AAV6U3X4_9ARAC</name>
<evidence type="ECO:0000256" key="1">
    <source>
        <dbReference type="ARBA" id="ARBA00022527"/>
    </source>
</evidence>
<proteinExistence type="predicted"/>
<evidence type="ECO:0000256" key="4">
    <source>
        <dbReference type="ARBA" id="ARBA00022777"/>
    </source>
</evidence>
<keyword evidence="4" id="KW-0418">Kinase</keyword>
<dbReference type="GO" id="GO:0005524">
    <property type="term" value="F:ATP binding"/>
    <property type="evidence" value="ECO:0007669"/>
    <property type="project" value="UniProtKB-KW"/>
</dbReference>
<evidence type="ECO:0000313" key="8">
    <source>
        <dbReference type="Proteomes" id="UP000827092"/>
    </source>
</evidence>
<evidence type="ECO:0000256" key="5">
    <source>
        <dbReference type="ARBA" id="ARBA00022840"/>
    </source>
</evidence>
<gene>
    <name evidence="7" type="ORF">JTE90_022413</name>
</gene>
<comment type="caution">
    <text evidence="7">The sequence shown here is derived from an EMBL/GenBank/DDBJ whole genome shotgun (WGS) entry which is preliminary data.</text>
</comment>
<dbReference type="Proteomes" id="UP000827092">
    <property type="component" value="Unassembled WGS sequence"/>
</dbReference>
<accession>A0AAV6U3X4</accession>
<keyword evidence="8" id="KW-1185">Reference proteome</keyword>
<dbReference type="SUPFAM" id="SSF56112">
    <property type="entry name" value="Protein kinase-like (PK-like)"/>
    <property type="match status" value="1"/>
</dbReference>
<dbReference type="Gene3D" id="3.30.200.20">
    <property type="entry name" value="Phosphorylase Kinase, domain 1"/>
    <property type="match status" value="1"/>
</dbReference>
<evidence type="ECO:0000256" key="2">
    <source>
        <dbReference type="ARBA" id="ARBA00022679"/>
    </source>
</evidence>
<dbReference type="PROSITE" id="PS50011">
    <property type="entry name" value="PROTEIN_KINASE_DOM"/>
    <property type="match status" value="1"/>
</dbReference>
<dbReference type="Pfam" id="PF00069">
    <property type="entry name" value="Pkinase"/>
    <property type="match status" value="1"/>
</dbReference>
<dbReference type="GO" id="GO:0005634">
    <property type="term" value="C:nucleus"/>
    <property type="evidence" value="ECO:0007669"/>
    <property type="project" value="TreeGrafter"/>
</dbReference>
<evidence type="ECO:0000259" key="6">
    <source>
        <dbReference type="PROSITE" id="PS50011"/>
    </source>
</evidence>
<keyword evidence="2" id="KW-0808">Transferase</keyword>
<dbReference type="InterPro" id="IPR050108">
    <property type="entry name" value="CDK"/>
</dbReference>
<dbReference type="InterPro" id="IPR011009">
    <property type="entry name" value="Kinase-like_dom_sf"/>
</dbReference>
<keyword evidence="3" id="KW-0547">Nucleotide-binding</keyword>